<reference evidence="13 14" key="1">
    <citation type="submission" date="2020-04" db="EMBL/GenBank/DDBJ databases">
        <authorList>
            <person name="Hitch T.C.A."/>
            <person name="Wylensek D."/>
            <person name="Clavel T."/>
        </authorList>
    </citation>
    <scope>NUCLEOTIDE SEQUENCE [LARGE SCALE GENOMIC DNA]</scope>
    <source>
        <strain evidence="13 14">Oil-RF-744-FAT-WT-6-1</strain>
    </source>
</reference>
<dbReference type="Proteomes" id="UP000591071">
    <property type="component" value="Unassembled WGS sequence"/>
</dbReference>
<dbReference type="CDD" id="cd00609">
    <property type="entry name" value="AAT_like"/>
    <property type="match status" value="1"/>
</dbReference>
<keyword evidence="5 13" id="KW-0032">Aminotransferase</keyword>
<dbReference type="Gene3D" id="3.40.640.10">
    <property type="entry name" value="Type I PLP-dependent aspartate aminotransferase-like (Major domain)"/>
    <property type="match status" value="1"/>
</dbReference>
<comment type="cofactor">
    <cofactor evidence="1 11">
        <name>pyridoxal 5'-phosphate</name>
        <dbReference type="ChEBI" id="CHEBI:597326"/>
    </cofactor>
</comment>
<evidence type="ECO:0000259" key="12">
    <source>
        <dbReference type="Pfam" id="PF00155"/>
    </source>
</evidence>
<keyword evidence="6" id="KW-0028">Amino-acid biosynthesis</keyword>
<gene>
    <name evidence="13" type="ORF">HF872_04265</name>
</gene>
<dbReference type="SUPFAM" id="SSF53383">
    <property type="entry name" value="PLP-dependent transferases"/>
    <property type="match status" value="1"/>
</dbReference>
<evidence type="ECO:0000256" key="11">
    <source>
        <dbReference type="RuleBase" id="RU003693"/>
    </source>
</evidence>
<evidence type="ECO:0000313" key="13">
    <source>
        <dbReference type="EMBL" id="NME27838.1"/>
    </source>
</evidence>
<dbReference type="Pfam" id="PF00155">
    <property type="entry name" value="Aminotran_1_2"/>
    <property type="match status" value="1"/>
</dbReference>
<dbReference type="InterPro" id="IPR015422">
    <property type="entry name" value="PyrdxlP-dep_Trfase_small"/>
</dbReference>
<dbReference type="EC" id="2.6.1.9" evidence="4"/>
<sequence length="368" mass="40736">MHYHIRHALENVTVYSYLKDEGTSLEKDIIDCSLGVNPCGVTPTLTKEAYADTFDLLHSYPAHPFTETRRHICQYFSDIADLDISQISMQSGSMSALCRINSIFLEEGTTVVAPMPCFSSYTSNARSCGAAIVSVPLKEEEKFAFDTDRYIAALKPGQRLAYIDNPNNPTGQALPLADIRRILDAAREKEIVVVIDEAYGDFLEKEESAVSLINDYDNLVIARTFSKGFGLGALRAGYIVLPKAMVPVLAKDPGEMTITTPADKLIPIVLQDPGFLKMSRETIANNKKALIDSLHVLHVSKTRPDVPIGLYYTDADTDLGAIFWKHGIRVEYGVDFEGIGKRHVRLRVPDDVKPLLTRIAAIESELQA</sequence>
<comment type="pathway">
    <text evidence="2">Amino-acid biosynthesis; L-histidine biosynthesis; L-histidine from 5-phospho-alpha-D-ribose 1-diphosphate: step 7/9.</text>
</comment>
<evidence type="ECO:0000256" key="1">
    <source>
        <dbReference type="ARBA" id="ARBA00001933"/>
    </source>
</evidence>
<dbReference type="AlphaFoldDB" id="A0A848BSP0"/>
<comment type="similarity">
    <text evidence="3">Belongs to the class-II pyridoxal-phosphate-dependent aminotransferase family. Histidinol-phosphate aminotransferase subfamily.</text>
</comment>
<evidence type="ECO:0000256" key="5">
    <source>
        <dbReference type="ARBA" id="ARBA00022576"/>
    </source>
</evidence>
<dbReference type="RefSeq" id="WP_059076245.1">
    <property type="nucleotide sequence ID" value="NZ_JABAFG010000005.1"/>
</dbReference>
<organism evidence="13 14">
    <name type="scientific">Megasphaera hexanoica</name>
    <dbReference type="NCBI Taxonomy" id="1675036"/>
    <lineage>
        <taxon>Bacteria</taxon>
        <taxon>Bacillati</taxon>
        <taxon>Bacillota</taxon>
        <taxon>Negativicutes</taxon>
        <taxon>Veillonellales</taxon>
        <taxon>Veillonellaceae</taxon>
        <taxon>Megasphaera</taxon>
    </lineage>
</organism>
<evidence type="ECO:0000256" key="9">
    <source>
        <dbReference type="ARBA" id="ARBA00023102"/>
    </source>
</evidence>
<proteinExistence type="inferred from homology"/>
<dbReference type="InterPro" id="IPR004839">
    <property type="entry name" value="Aminotransferase_I/II_large"/>
</dbReference>
<dbReference type="InterPro" id="IPR001917">
    <property type="entry name" value="Aminotrans_II_pyridoxalP_BS"/>
</dbReference>
<dbReference type="PANTHER" id="PTHR43643">
    <property type="entry name" value="HISTIDINOL-PHOSPHATE AMINOTRANSFERASE 2"/>
    <property type="match status" value="1"/>
</dbReference>
<dbReference type="EMBL" id="JABAFG010000005">
    <property type="protein sequence ID" value="NME27838.1"/>
    <property type="molecule type" value="Genomic_DNA"/>
</dbReference>
<dbReference type="InterPro" id="IPR015421">
    <property type="entry name" value="PyrdxlP-dep_Trfase_major"/>
</dbReference>
<dbReference type="PANTHER" id="PTHR43643:SF6">
    <property type="entry name" value="HISTIDINOL-PHOSPHATE AMINOTRANSFERASE"/>
    <property type="match status" value="1"/>
</dbReference>
<evidence type="ECO:0000313" key="14">
    <source>
        <dbReference type="Proteomes" id="UP000591071"/>
    </source>
</evidence>
<dbReference type="PROSITE" id="PS00599">
    <property type="entry name" value="AA_TRANSFER_CLASS_2"/>
    <property type="match status" value="1"/>
</dbReference>
<dbReference type="GO" id="GO:0030170">
    <property type="term" value="F:pyridoxal phosphate binding"/>
    <property type="evidence" value="ECO:0007669"/>
    <property type="project" value="InterPro"/>
</dbReference>
<keyword evidence="9" id="KW-0368">Histidine biosynthesis</keyword>
<comment type="caution">
    <text evidence="13">The sequence shown here is derived from an EMBL/GenBank/DDBJ whole genome shotgun (WGS) entry which is preliminary data.</text>
</comment>
<evidence type="ECO:0000256" key="2">
    <source>
        <dbReference type="ARBA" id="ARBA00005011"/>
    </source>
</evidence>
<dbReference type="GO" id="GO:0004400">
    <property type="term" value="F:histidinol-phosphate transaminase activity"/>
    <property type="evidence" value="ECO:0007669"/>
    <property type="project" value="UniProtKB-EC"/>
</dbReference>
<dbReference type="Gene3D" id="3.90.1150.10">
    <property type="entry name" value="Aspartate Aminotransferase, domain 1"/>
    <property type="match status" value="1"/>
</dbReference>
<comment type="catalytic activity">
    <reaction evidence="10">
        <text>L-histidinol phosphate + 2-oxoglutarate = 3-(imidazol-4-yl)-2-oxopropyl phosphate + L-glutamate</text>
        <dbReference type="Rhea" id="RHEA:23744"/>
        <dbReference type="ChEBI" id="CHEBI:16810"/>
        <dbReference type="ChEBI" id="CHEBI:29985"/>
        <dbReference type="ChEBI" id="CHEBI:57766"/>
        <dbReference type="ChEBI" id="CHEBI:57980"/>
        <dbReference type="EC" id="2.6.1.9"/>
    </reaction>
</comment>
<feature type="domain" description="Aminotransferase class I/classII large" evidence="12">
    <location>
        <begin position="43"/>
        <end position="297"/>
    </location>
</feature>
<evidence type="ECO:0000256" key="7">
    <source>
        <dbReference type="ARBA" id="ARBA00022679"/>
    </source>
</evidence>
<accession>A0A848BSP0</accession>
<dbReference type="InterPro" id="IPR015424">
    <property type="entry name" value="PyrdxlP-dep_Trfase"/>
</dbReference>
<evidence type="ECO:0000256" key="8">
    <source>
        <dbReference type="ARBA" id="ARBA00022898"/>
    </source>
</evidence>
<protein>
    <recommendedName>
        <fullName evidence="4">histidinol-phosphate transaminase</fullName>
        <ecNumber evidence="4">2.6.1.9</ecNumber>
    </recommendedName>
</protein>
<evidence type="ECO:0000256" key="4">
    <source>
        <dbReference type="ARBA" id="ARBA00012748"/>
    </source>
</evidence>
<keyword evidence="8 11" id="KW-0663">Pyridoxal phosphate</keyword>
<evidence type="ECO:0000256" key="3">
    <source>
        <dbReference type="ARBA" id="ARBA00007970"/>
    </source>
</evidence>
<evidence type="ECO:0000256" key="6">
    <source>
        <dbReference type="ARBA" id="ARBA00022605"/>
    </source>
</evidence>
<dbReference type="InterPro" id="IPR050106">
    <property type="entry name" value="HistidinolP_aminotransfase"/>
</dbReference>
<evidence type="ECO:0000256" key="10">
    <source>
        <dbReference type="ARBA" id="ARBA00047481"/>
    </source>
</evidence>
<name>A0A848BSP0_9FIRM</name>
<dbReference type="GO" id="GO:0000105">
    <property type="term" value="P:L-histidine biosynthetic process"/>
    <property type="evidence" value="ECO:0007669"/>
    <property type="project" value="UniProtKB-KW"/>
</dbReference>
<keyword evidence="7 13" id="KW-0808">Transferase</keyword>